<dbReference type="OrthoDB" id="4060589at2759"/>
<evidence type="ECO:0000313" key="3">
    <source>
        <dbReference type="Proteomes" id="UP000189911"/>
    </source>
</evidence>
<feature type="domain" description="F-box" evidence="1">
    <location>
        <begin position="1"/>
        <end position="44"/>
    </location>
</feature>
<reference evidence="3" key="1">
    <citation type="submission" date="2016-03" db="EMBL/GenBank/DDBJ databases">
        <authorList>
            <person name="Devillers Hugo."/>
        </authorList>
    </citation>
    <scope>NUCLEOTIDE SEQUENCE [LARGE SCALE GENOMIC DNA]</scope>
</reference>
<evidence type="ECO:0000313" key="2">
    <source>
        <dbReference type="EMBL" id="SCU86245.1"/>
    </source>
</evidence>
<name>A0A1G4J908_9SACH</name>
<accession>A0A1G4J908</accession>
<keyword evidence="3" id="KW-1185">Reference proteome</keyword>
<evidence type="ECO:0000259" key="1">
    <source>
        <dbReference type="PROSITE" id="PS50181"/>
    </source>
</evidence>
<gene>
    <name evidence="2" type="ORF">LANO_0C07228G</name>
</gene>
<dbReference type="EMBL" id="LT598446">
    <property type="protein sequence ID" value="SCU86245.1"/>
    <property type="molecule type" value="Genomic_DNA"/>
</dbReference>
<dbReference type="AlphaFoldDB" id="A0A1G4J908"/>
<dbReference type="Proteomes" id="UP000189911">
    <property type="component" value="Chromosome C"/>
</dbReference>
<sequence length="519" mass="60044">MLMNLPVDIWDGVAQYLTQEDKVSLTYVSSSVRFAILPILYRNLFLNEKPCMHSDSDPLLGNYWSVLNIQEARYEDADRKLAALIRTLSESPLLASYLDIVHCTWHLDVALLKELLEVLVRQAGNLRQFRNFLRMELVDELKALGPQLHALDLPPPAVLPQKRVSSLYLSTLAALIPHYSFENVTYLNIYMDPGLFFSNYAPNAPKLRLRELGLSLRGDTYDASCFKTSRLTYSDVFDTRYLEKLTILSWYETDDVDIYEKYHLFELLEFVNLRELTFMSFFANDDYLRHCLQTFTQLRRLKLDYMFGHTIKQGLIELLAQSPESQTLQYLDIKFRQLDPYLVTVNHGSVSYFEINETCICSSCHEVLQNIIYRKIFPTQSSLHIKSFEDVPKRDIITRIISVSPIVPYTQFVDSRPGLSFVQDPVEDDAQIINKALGKSVLTAGDIIKVYHAHLHSLKRTFNYFLQRFPNLKFLNVNDVPTSVNEGPGGQRYNEPVYNGKGYHTNQVYEVIDDESLFD</sequence>
<protein>
    <submittedName>
        <fullName evidence="2">LANO_0C07228g1_1</fullName>
    </submittedName>
</protein>
<proteinExistence type="predicted"/>
<dbReference type="InterPro" id="IPR001810">
    <property type="entry name" value="F-box_dom"/>
</dbReference>
<organism evidence="2 3">
    <name type="scientific">Lachancea nothofagi CBS 11611</name>
    <dbReference type="NCBI Taxonomy" id="1266666"/>
    <lineage>
        <taxon>Eukaryota</taxon>
        <taxon>Fungi</taxon>
        <taxon>Dikarya</taxon>
        <taxon>Ascomycota</taxon>
        <taxon>Saccharomycotina</taxon>
        <taxon>Saccharomycetes</taxon>
        <taxon>Saccharomycetales</taxon>
        <taxon>Saccharomycetaceae</taxon>
        <taxon>Lachancea</taxon>
    </lineage>
</organism>
<dbReference type="PROSITE" id="PS50181">
    <property type="entry name" value="FBOX"/>
    <property type="match status" value="1"/>
</dbReference>